<feature type="domain" description="ATP-grasp" evidence="1">
    <location>
        <begin position="130"/>
        <end position="277"/>
    </location>
</feature>
<dbReference type="EMBL" id="JBHLUH010000100">
    <property type="protein sequence ID" value="MFC0534068.1"/>
    <property type="molecule type" value="Genomic_DNA"/>
</dbReference>
<dbReference type="Proteomes" id="UP001589867">
    <property type="component" value="Unassembled WGS sequence"/>
</dbReference>
<evidence type="ECO:0000313" key="3">
    <source>
        <dbReference type="Proteomes" id="UP001589867"/>
    </source>
</evidence>
<protein>
    <submittedName>
        <fullName evidence="2">ATP-grasp domain-containing protein</fullName>
    </submittedName>
</protein>
<accession>A0ABV6MH59</accession>
<reference evidence="2 3" key="1">
    <citation type="submission" date="2024-09" db="EMBL/GenBank/DDBJ databases">
        <authorList>
            <person name="Sun Q."/>
            <person name="Mori K."/>
        </authorList>
    </citation>
    <scope>NUCLEOTIDE SEQUENCE [LARGE SCALE GENOMIC DNA]</scope>
    <source>
        <strain evidence="2 3">TBRC 3947</strain>
    </source>
</reference>
<dbReference type="RefSeq" id="WP_377262522.1">
    <property type="nucleotide sequence ID" value="NZ_JBHLUH010000100.1"/>
</dbReference>
<name>A0ABV6MH59_9ACTN</name>
<evidence type="ECO:0000313" key="2">
    <source>
        <dbReference type="EMBL" id="MFC0534068.1"/>
    </source>
</evidence>
<comment type="caution">
    <text evidence="2">The sequence shown here is derived from an EMBL/GenBank/DDBJ whole genome shotgun (WGS) entry which is preliminary data.</text>
</comment>
<dbReference type="InterPro" id="IPR025643">
    <property type="entry name" value="R2K_3"/>
</dbReference>
<sequence>MLLVPADVLRPRRPDGHFAEEAAAAREAGLDVALVDHDALARPGGAARAVARVTGGGEAVYRGWMLTADRYADFATALAQRGVTLRTSPERYRRAHELPSWYASLESVTPPSVWTRGAERGPFEEACARLGGGPAVLRDYSKSMKHHWDEAMFVPDVADVAAAWAVAARFRELREGDFTGGYVLRRYEKLTGTEVRTWWMRGECRLVGAHPDTPAGEAPSDVDVSGVAPMVAGLDLPFVTVDLARRADGVWRVVELGDGQVSDLPPTIAPAALVAALR</sequence>
<proteinExistence type="predicted"/>
<gene>
    <name evidence="2" type="ORF">ACFFIA_41375</name>
</gene>
<organism evidence="2 3">
    <name type="scientific">Phytohabitans kaempferiae</name>
    <dbReference type="NCBI Taxonomy" id="1620943"/>
    <lineage>
        <taxon>Bacteria</taxon>
        <taxon>Bacillati</taxon>
        <taxon>Actinomycetota</taxon>
        <taxon>Actinomycetes</taxon>
        <taxon>Micromonosporales</taxon>
        <taxon>Micromonosporaceae</taxon>
    </lineage>
</organism>
<dbReference type="Pfam" id="PF14243">
    <property type="entry name" value="R2K_3"/>
    <property type="match status" value="1"/>
</dbReference>
<keyword evidence="3" id="KW-1185">Reference proteome</keyword>
<evidence type="ECO:0000259" key="1">
    <source>
        <dbReference type="Pfam" id="PF14243"/>
    </source>
</evidence>